<dbReference type="EMBL" id="FOFR01000017">
    <property type="protein sequence ID" value="SER88746.1"/>
    <property type="molecule type" value="Genomic_DNA"/>
</dbReference>
<name>A0A1H9SUY0_9PSEU</name>
<proteinExistence type="predicted"/>
<dbReference type="Gene3D" id="1.25.40.290">
    <property type="entry name" value="ARM repeat domains"/>
    <property type="match status" value="1"/>
</dbReference>
<organism evidence="1 2">
    <name type="scientific">Lentzea xinjiangensis</name>
    <dbReference type="NCBI Taxonomy" id="402600"/>
    <lineage>
        <taxon>Bacteria</taxon>
        <taxon>Bacillati</taxon>
        <taxon>Actinomycetota</taxon>
        <taxon>Actinomycetes</taxon>
        <taxon>Pseudonocardiales</taxon>
        <taxon>Pseudonocardiaceae</taxon>
        <taxon>Lentzea</taxon>
    </lineage>
</organism>
<dbReference type="AlphaFoldDB" id="A0A1H9SUY0"/>
<dbReference type="SUPFAM" id="SSF48371">
    <property type="entry name" value="ARM repeat"/>
    <property type="match status" value="1"/>
</dbReference>
<evidence type="ECO:0000313" key="1">
    <source>
        <dbReference type="EMBL" id="SER88746.1"/>
    </source>
</evidence>
<dbReference type="InterPro" id="IPR016024">
    <property type="entry name" value="ARM-type_fold"/>
</dbReference>
<dbReference type="STRING" id="402600.SAMN05216188_1172"/>
<dbReference type="Pfam" id="PF08713">
    <property type="entry name" value="DNA_alkylation"/>
    <property type="match status" value="1"/>
</dbReference>
<reference evidence="2" key="1">
    <citation type="submission" date="2016-10" db="EMBL/GenBank/DDBJ databases">
        <authorList>
            <person name="Varghese N."/>
            <person name="Submissions S."/>
        </authorList>
    </citation>
    <scope>NUCLEOTIDE SEQUENCE [LARGE SCALE GENOMIC DNA]</scope>
    <source>
        <strain evidence="2">CGMCC 4.3525</strain>
    </source>
</reference>
<dbReference type="InterPro" id="IPR014825">
    <property type="entry name" value="DNA_alkylation"/>
</dbReference>
<evidence type="ECO:0000313" key="2">
    <source>
        <dbReference type="Proteomes" id="UP000199352"/>
    </source>
</evidence>
<dbReference type="OrthoDB" id="9797162at2"/>
<dbReference type="RefSeq" id="WP_089956803.1">
    <property type="nucleotide sequence ID" value="NZ_FOFR01000017.1"/>
</dbReference>
<keyword evidence="2" id="KW-1185">Reference proteome</keyword>
<sequence>MPTADELLGPAAADGLVAVIARAAPGKPLHHLRRAAAGLAGLSLRERCDLLAGAVLDDLPGDFASLAAVVGSALPDEELTGWPVWPVTEAVAARALAESPPAIVAALHLLAELTSRLTAEFAIRPLLSADPDTALAVVRTWTGHPDEHVRRLASEGTRPHLPWARAVRALRDSPHRTLPVLDALYRDESDYVRRSVANHLNDLSRADPDLVVATATRWLAAPDANTRRVVRHGLRTLVKKGHLGALALLGFGSATGVSVRGPLLDRTSVALGEDLSFQVVLSNTGESTANLAVDYVVHHLKANGTRTPKVFKLTTRAIDPGESLTLSRKHSFRRITTRTYHPGEHEIEVQVNGIASGRVAFHLSTADEH</sequence>
<accession>A0A1H9SUY0</accession>
<gene>
    <name evidence="1" type="ORF">SAMN05216188_1172</name>
</gene>
<protein>
    <submittedName>
        <fullName evidence="1">3-methyladenine DNA glycosylase AlkC</fullName>
    </submittedName>
</protein>
<dbReference type="Proteomes" id="UP000199352">
    <property type="component" value="Unassembled WGS sequence"/>
</dbReference>